<feature type="compositionally biased region" description="Basic and acidic residues" evidence="1">
    <location>
        <begin position="218"/>
        <end position="232"/>
    </location>
</feature>
<feature type="compositionally biased region" description="Polar residues" evidence="1">
    <location>
        <begin position="858"/>
        <end position="868"/>
    </location>
</feature>
<feature type="compositionally biased region" description="Acidic residues" evidence="1">
    <location>
        <begin position="542"/>
        <end position="556"/>
    </location>
</feature>
<feature type="compositionally biased region" description="Basic and acidic residues" evidence="1">
    <location>
        <begin position="266"/>
        <end position="276"/>
    </location>
</feature>
<feature type="compositionally biased region" description="Gly residues" evidence="1">
    <location>
        <begin position="113"/>
        <end position="123"/>
    </location>
</feature>
<reference evidence="3" key="1">
    <citation type="submission" date="2013-03" db="EMBL/GenBank/DDBJ databases">
        <title>The Genome Sequence of Anopheles christyi ACHKN1017.</title>
        <authorList>
            <consortium name="The Broad Institute Genomics Platform"/>
            <person name="Neafsey D.E."/>
            <person name="Besansky N."/>
            <person name="Walker B."/>
            <person name="Young S.K."/>
            <person name="Zeng Q."/>
            <person name="Gargeya S."/>
            <person name="Fitzgerald M."/>
            <person name="Haas B."/>
            <person name="Abouelleil A."/>
            <person name="Allen A.W."/>
            <person name="Alvarado L."/>
            <person name="Arachchi H.M."/>
            <person name="Berlin A.M."/>
            <person name="Chapman S.B."/>
            <person name="Gainer-Dewar J."/>
            <person name="Goldberg J."/>
            <person name="Griggs A."/>
            <person name="Gujja S."/>
            <person name="Hansen M."/>
            <person name="Howarth C."/>
            <person name="Imamovic A."/>
            <person name="Ireland A."/>
            <person name="Larimer J."/>
            <person name="McCowan C."/>
            <person name="Murphy C."/>
            <person name="Pearson M."/>
            <person name="Poon T.W."/>
            <person name="Priest M."/>
            <person name="Roberts A."/>
            <person name="Saif S."/>
            <person name="Shea T."/>
            <person name="Sisk P."/>
            <person name="Sykes S."/>
            <person name="Wortman J."/>
            <person name="Nusbaum C."/>
            <person name="Birren B."/>
        </authorList>
    </citation>
    <scope>NUCLEOTIDE SEQUENCE [LARGE SCALE GENOMIC DNA]</scope>
    <source>
        <strain evidence="3">ACHKN1017</strain>
    </source>
</reference>
<feature type="compositionally biased region" description="Basic residues" evidence="1">
    <location>
        <begin position="730"/>
        <end position="742"/>
    </location>
</feature>
<sequence>MDAAKSGEESSETVPAQAAEMDGMPVHDSHAPQMREMIHDSPHPVEIDMGPGMQARIMGFEGEVEEGNFGRAAEGEENEEEGGAQFRHFKHKHKKQKHVIHTHHHYHHKKGYGGHGGGYGHGEGYGHHGHDHGYGHHGHGGGHGYHGGHDEGDDYEPSYGHHGRYRRSPMSETAPMDEEEALDAQDHPTPNETGPSTVAEPGTSVYRQSVSRRQLVRSKNERLAQIGRDRAQRANRYAESQHDSDGPCPAEYVEAEGEVVGSAQDADSKVFSDKRRNQPITNFMRRLFGRKKKQGPIVNVDSQKPPPDAKTIALREEIAQAVANKSSQAGSSMGTEMKTYLSTKGKGIVGGPQAVDVGQESSGSNTTAYVVPLPGTFIPELGTIVSVRFVDETGRERTIPYELTSRQLAGNGTAYNPSIPLNYNFFYFHCLSPRAPTATTAHDTRLRSMTKRMIAGLGEGGRTGRTTGEEGAVEAGEGFVPQRWLHRRRTKSEWRRRDASAGRRRRPMPAEKVVERRAPGELPSTTATMTAPMATKEVAEHEQDEEQQESDEDTECDDEICSNFYIDEQKLSTTSTTPRASEHRLDQELEQKLTLDGNDIETQESFEEPQAILVAHREDRKLAPPSATSNTHVSRNSLWRGLSKRLSAFRERQAGKGARRKPLPAMEPPTTMATSDLTDDETLDSNEIVEYYQQDVGRVLYRMANGRVLEEPQRYHLRRSSDDEKVVSPRQRRLNRINKRRKEYKDEAPAEDKTPEPKKETPIINIGSFRMPAGGAPVSTIENTGASHTVGSGSEMDNYIMQKVREYCSTSCTSGKVAQAPVIIVPEKHSYAFAYPPNAVAAPVPVGEQIVGSQLIVQPPGTYSKNDSPTTRAPEPATTPRSCPTKIVKCIPRAMSSKSQKSRKPGTTSNDEEKDTVAGPLVAAFRPSRVP</sequence>
<feature type="region of interest" description="Disordered" evidence="1">
    <location>
        <begin position="652"/>
        <end position="678"/>
    </location>
</feature>
<protein>
    <submittedName>
        <fullName evidence="2">Uncharacterized protein</fullName>
    </submittedName>
</protein>
<evidence type="ECO:0000256" key="1">
    <source>
        <dbReference type="SAM" id="MobiDB-lite"/>
    </source>
</evidence>
<feature type="compositionally biased region" description="Low complexity" evidence="1">
    <location>
        <begin position="869"/>
        <end position="881"/>
    </location>
</feature>
<dbReference type="VEuPathDB" id="VectorBase:ACHR008974"/>
<reference evidence="2" key="2">
    <citation type="submission" date="2020-05" db="UniProtKB">
        <authorList>
            <consortium name="EnsemblMetazoa"/>
        </authorList>
    </citation>
    <scope>IDENTIFICATION</scope>
    <source>
        <strain evidence="2">ACHKN1017</strain>
    </source>
</reference>
<feature type="compositionally biased region" description="Basic and acidic residues" evidence="1">
    <location>
        <begin position="508"/>
        <end position="519"/>
    </location>
</feature>
<feature type="compositionally biased region" description="Low complexity" evidence="1">
    <location>
        <begin position="525"/>
        <end position="535"/>
    </location>
</feature>
<name>A0A182KDY7_9DIPT</name>
<dbReference type="EnsemblMetazoa" id="ACHR008974-RA">
    <property type="protein sequence ID" value="ACHR008974-PA"/>
    <property type="gene ID" value="ACHR008974"/>
</dbReference>
<proteinExistence type="predicted"/>
<feature type="region of interest" description="Disordered" evidence="1">
    <location>
        <begin position="490"/>
        <end position="556"/>
    </location>
</feature>
<feature type="region of interest" description="Disordered" evidence="1">
    <location>
        <begin position="107"/>
        <end position="250"/>
    </location>
</feature>
<dbReference type="Proteomes" id="UP000075881">
    <property type="component" value="Unassembled WGS sequence"/>
</dbReference>
<dbReference type="AlphaFoldDB" id="A0A182KDY7"/>
<organism evidence="2 3">
    <name type="scientific">Anopheles christyi</name>
    <dbReference type="NCBI Taxonomy" id="43041"/>
    <lineage>
        <taxon>Eukaryota</taxon>
        <taxon>Metazoa</taxon>
        <taxon>Ecdysozoa</taxon>
        <taxon>Arthropoda</taxon>
        <taxon>Hexapoda</taxon>
        <taxon>Insecta</taxon>
        <taxon>Pterygota</taxon>
        <taxon>Neoptera</taxon>
        <taxon>Endopterygota</taxon>
        <taxon>Diptera</taxon>
        <taxon>Nematocera</taxon>
        <taxon>Culicoidea</taxon>
        <taxon>Culicidae</taxon>
        <taxon>Anophelinae</taxon>
        <taxon>Anopheles</taxon>
    </lineage>
</organism>
<keyword evidence="3" id="KW-1185">Reference proteome</keyword>
<feature type="compositionally biased region" description="Low complexity" evidence="1">
    <location>
        <begin position="204"/>
        <end position="213"/>
    </location>
</feature>
<feature type="region of interest" description="Disordered" evidence="1">
    <location>
        <begin position="858"/>
        <end position="931"/>
    </location>
</feature>
<feature type="compositionally biased region" description="Basic and acidic residues" evidence="1">
    <location>
        <begin position="716"/>
        <end position="727"/>
    </location>
</feature>
<accession>A0A182KDY7</accession>
<feature type="compositionally biased region" description="Basic and acidic residues" evidence="1">
    <location>
        <begin position="491"/>
        <end position="501"/>
    </location>
</feature>
<evidence type="ECO:0000313" key="3">
    <source>
        <dbReference type="Proteomes" id="UP000075881"/>
    </source>
</evidence>
<feature type="compositionally biased region" description="Basic and acidic residues" evidence="1">
    <location>
        <begin position="124"/>
        <end position="134"/>
    </location>
</feature>
<feature type="region of interest" description="Disordered" evidence="1">
    <location>
        <begin position="259"/>
        <end position="278"/>
    </location>
</feature>
<feature type="compositionally biased region" description="Basic and acidic residues" evidence="1">
    <location>
        <begin position="743"/>
        <end position="761"/>
    </location>
</feature>
<feature type="region of interest" description="Disordered" evidence="1">
    <location>
        <begin position="716"/>
        <end position="761"/>
    </location>
</feature>
<feature type="region of interest" description="Disordered" evidence="1">
    <location>
        <begin position="1"/>
        <end position="28"/>
    </location>
</feature>
<evidence type="ECO:0000313" key="2">
    <source>
        <dbReference type="EnsemblMetazoa" id="ACHR008974-PA"/>
    </source>
</evidence>